<evidence type="ECO:0000313" key="8">
    <source>
        <dbReference type="Proteomes" id="UP000768462"/>
    </source>
</evidence>
<name>A0A927W7J6_9CLOT</name>
<evidence type="ECO:0000256" key="3">
    <source>
        <dbReference type="PROSITE-ProRule" id="PRU00284"/>
    </source>
</evidence>
<dbReference type="PROSITE" id="PS50111">
    <property type="entry name" value="CHEMOTAXIS_TRANSDUC_2"/>
    <property type="match status" value="1"/>
</dbReference>
<dbReference type="PANTHER" id="PTHR32089:SF112">
    <property type="entry name" value="LYSOZYME-LIKE PROTEIN-RELATED"/>
    <property type="match status" value="1"/>
</dbReference>
<feature type="transmembrane region" description="Helical" evidence="5">
    <location>
        <begin position="6"/>
        <end position="29"/>
    </location>
</feature>
<dbReference type="Gene3D" id="1.10.287.950">
    <property type="entry name" value="Methyl-accepting chemotaxis protein"/>
    <property type="match status" value="1"/>
</dbReference>
<feature type="domain" description="Methyl-accepting transducer" evidence="6">
    <location>
        <begin position="295"/>
        <end position="552"/>
    </location>
</feature>
<dbReference type="Gene3D" id="6.10.340.10">
    <property type="match status" value="1"/>
</dbReference>
<comment type="caution">
    <text evidence="7">The sequence shown here is derived from an EMBL/GenBank/DDBJ whole genome shotgun (WGS) entry which is preliminary data.</text>
</comment>
<dbReference type="InterPro" id="IPR004090">
    <property type="entry name" value="Chemotax_Me-accpt_rcpt"/>
</dbReference>
<dbReference type="AlphaFoldDB" id="A0A927W7J6"/>
<accession>A0A927W7J6</accession>
<organism evidence="7 8">
    <name type="scientific">Clostridium sulfidigenes</name>
    <dbReference type="NCBI Taxonomy" id="318464"/>
    <lineage>
        <taxon>Bacteria</taxon>
        <taxon>Bacillati</taxon>
        <taxon>Bacillota</taxon>
        <taxon>Clostridia</taxon>
        <taxon>Eubacteriales</taxon>
        <taxon>Clostridiaceae</taxon>
        <taxon>Clostridium</taxon>
    </lineage>
</organism>
<dbReference type="InterPro" id="IPR004089">
    <property type="entry name" value="MCPsignal_dom"/>
</dbReference>
<sequence length="581" mass="63574">MKSLKWKITTIILTIIIIISLSMMFMGLFKSFNVTKNIINKQSEDAISSGYSMLDIYLKEQFGTLSLNDDGKLIDSNGKPIDGDHEYIDKLTEGMDILATVFAKSGEDYVRVLTTIRDDKGERVIGTKLDTGGKAYEEISKGNEYFGEADILGEKYITKYAPILGDNNEVIGIYYVGKSVESILDIYNNGVSSMIKSVGIVVVIGLLISVAISYSLGASITKPITALTGIIKKQSNLDFKLDEKGEAIKYIKRKDEIGVMANSLKVMEDNVRDFVIKTSEGAEKVVATSQELTATAEQSAIASEEISRTIENIASGASSQAQDTGEAALSVEEMGSLLEENKEYTEELNNAAKDIEKEKEEGFIILKDLVLKTGESNNASKQVYEIIISNNESAEKIEKASTMIQSISEQTNLLALNAAIEAARAGEHGRGFAVVAEEIRKLAEESNNFTGEIKTVIEELKLKSENAVNRMKEVKGIIDSQSESVEKTEEKFNRISNSIEITNNVIDKLNESSEKMNENKEKLVELMQNLSAIAEENAAGTEEASAAIEEQSASIEEIANGSEGLVNIIDELQGIINKFTV</sequence>
<keyword evidence="5" id="KW-1133">Transmembrane helix</keyword>
<feature type="coiled-coil region" evidence="4">
    <location>
        <begin position="457"/>
        <end position="536"/>
    </location>
</feature>
<dbReference type="SUPFAM" id="SSF58104">
    <property type="entry name" value="Methyl-accepting chemotaxis protein (MCP) signaling domain"/>
    <property type="match status" value="1"/>
</dbReference>
<keyword evidence="1 3" id="KW-0807">Transducer</keyword>
<evidence type="ECO:0000313" key="7">
    <source>
        <dbReference type="EMBL" id="MBE6059794.1"/>
    </source>
</evidence>
<dbReference type="PANTHER" id="PTHR32089">
    <property type="entry name" value="METHYL-ACCEPTING CHEMOTAXIS PROTEIN MCPB"/>
    <property type="match status" value="1"/>
</dbReference>
<keyword evidence="5" id="KW-0472">Membrane</keyword>
<keyword evidence="4" id="KW-0175">Coiled coil</keyword>
<evidence type="ECO:0000256" key="5">
    <source>
        <dbReference type="SAM" id="Phobius"/>
    </source>
</evidence>
<evidence type="ECO:0000256" key="1">
    <source>
        <dbReference type="ARBA" id="ARBA00023224"/>
    </source>
</evidence>
<dbReference type="GO" id="GO:0006935">
    <property type="term" value="P:chemotaxis"/>
    <property type="evidence" value="ECO:0007669"/>
    <property type="project" value="InterPro"/>
</dbReference>
<dbReference type="Pfam" id="PF17201">
    <property type="entry name" value="Cache_3-Cache_2"/>
    <property type="match status" value="1"/>
</dbReference>
<dbReference type="EMBL" id="SVCM01000073">
    <property type="protein sequence ID" value="MBE6059794.1"/>
    <property type="molecule type" value="Genomic_DNA"/>
</dbReference>
<evidence type="ECO:0000256" key="4">
    <source>
        <dbReference type="SAM" id="Coils"/>
    </source>
</evidence>
<dbReference type="Pfam" id="PF00015">
    <property type="entry name" value="MCPsignal"/>
    <property type="match status" value="1"/>
</dbReference>
<protein>
    <submittedName>
        <fullName evidence="7">Methyl-accepting chemotaxis protein</fullName>
    </submittedName>
</protein>
<evidence type="ECO:0000256" key="2">
    <source>
        <dbReference type="ARBA" id="ARBA00029447"/>
    </source>
</evidence>
<dbReference type="Proteomes" id="UP000768462">
    <property type="component" value="Unassembled WGS sequence"/>
</dbReference>
<evidence type="ECO:0000259" key="6">
    <source>
        <dbReference type="PROSITE" id="PS50111"/>
    </source>
</evidence>
<feature type="coiled-coil region" evidence="4">
    <location>
        <begin position="334"/>
        <end position="361"/>
    </location>
</feature>
<dbReference type="GO" id="GO:0016020">
    <property type="term" value="C:membrane"/>
    <property type="evidence" value="ECO:0007669"/>
    <property type="project" value="InterPro"/>
</dbReference>
<dbReference type="GO" id="GO:0004888">
    <property type="term" value="F:transmembrane signaling receptor activity"/>
    <property type="evidence" value="ECO:0007669"/>
    <property type="project" value="InterPro"/>
</dbReference>
<comment type="similarity">
    <text evidence="2">Belongs to the methyl-accepting chemotaxis (MCP) protein family.</text>
</comment>
<proteinExistence type="inferred from homology"/>
<reference evidence="7" key="1">
    <citation type="submission" date="2019-04" db="EMBL/GenBank/DDBJ databases">
        <title>Evolution of Biomass-Degrading Anaerobic Consortia Revealed by Metagenomics.</title>
        <authorList>
            <person name="Peng X."/>
        </authorList>
    </citation>
    <scope>NUCLEOTIDE SEQUENCE</scope>
    <source>
        <strain evidence="7">SIG254</strain>
    </source>
</reference>
<dbReference type="InterPro" id="IPR029151">
    <property type="entry name" value="Sensor-like_sf"/>
</dbReference>
<dbReference type="InterPro" id="IPR033462">
    <property type="entry name" value="Cache_3-Cache_2"/>
</dbReference>
<dbReference type="SUPFAM" id="SSF103190">
    <property type="entry name" value="Sensory domain-like"/>
    <property type="match status" value="1"/>
</dbReference>
<dbReference type="SMART" id="SM00283">
    <property type="entry name" value="MA"/>
    <property type="match status" value="1"/>
</dbReference>
<gene>
    <name evidence="7" type="ORF">E7215_06430</name>
</gene>
<feature type="transmembrane region" description="Helical" evidence="5">
    <location>
        <begin position="198"/>
        <end position="217"/>
    </location>
</feature>
<keyword evidence="5" id="KW-0812">Transmembrane</keyword>
<dbReference type="PRINTS" id="PR00260">
    <property type="entry name" value="CHEMTRNSDUCR"/>
</dbReference>
<dbReference type="GO" id="GO:0007165">
    <property type="term" value="P:signal transduction"/>
    <property type="evidence" value="ECO:0007669"/>
    <property type="project" value="UniProtKB-KW"/>
</dbReference>